<dbReference type="PANTHER" id="PTHR43464:SF19">
    <property type="entry name" value="UBIQUINONE BIOSYNTHESIS O-METHYLTRANSFERASE, MITOCHONDRIAL"/>
    <property type="match status" value="1"/>
</dbReference>
<evidence type="ECO:0000256" key="1">
    <source>
        <dbReference type="ARBA" id="ARBA00022603"/>
    </source>
</evidence>
<dbReference type="AlphaFoldDB" id="A0AAN7SKM3"/>
<evidence type="ECO:0000256" key="4">
    <source>
        <dbReference type="ARBA" id="ARBA00022691"/>
    </source>
</evidence>
<dbReference type="Pfam" id="PF08241">
    <property type="entry name" value="Methyltransf_11"/>
    <property type="match status" value="1"/>
</dbReference>
<protein>
    <recommendedName>
        <fullName evidence="5">Methyltransferase type 11 domain-containing protein</fullName>
    </recommendedName>
</protein>
<dbReference type="EMBL" id="JARPUR010000001">
    <property type="protein sequence ID" value="KAK4884264.1"/>
    <property type="molecule type" value="Genomic_DNA"/>
</dbReference>
<proteinExistence type="predicted"/>
<dbReference type="GO" id="GO:0032259">
    <property type="term" value="P:methylation"/>
    <property type="evidence" value="ECO:0007669"/>
    <property type="project" value="UniProtKB-KW"/>
</dbReference>
<evidence type="ECO:0000313" key="6">
    <source>
        <dbReference type="EMBL" id="KAK4884264.1"/>
    </source>
</evidence>
<evidence type="ECO:0000259" key="5">
    <source>
        <dbReference type="Pfam" id="PF08241"/>
    </source>
</evidence>
<comment type="caution">
    <text evidence="6">The sequence shown here is derived from an EMBL/GenBank/DDBJ whole genome shotgun (WGS) entry which is preliminary data.</text>
</comment>
<feature type="domain" description="Methyltransferase type 11" evidence="5">
    <location>
        <begin position="75"/>
        <end position="173"/>
    </location>
</feature>
<keyword evidence="4" id="KW-0949">S-adenosyl-L-methionine</keyword>
<keyword evidence="7" id="KW-1185">Reference proteome</keyword>
<dbReference type="InterPro" id="IPR013216">
    <property type="entry name" value="Methyltransf_11"/>
</dbReference>
<dbReference type="GO" id="GO:0061542">
    <property type="term" value="F:3-demethylubiquinol 3-O-methyltransferase activity"/>
    <property type="evidence" value="ECO:0007669"/>
    <property type="project" value="InterPro"/>
</dbReference>
<dbReference type="InterPro" id="IPR029063">
    <property type="entry name" value="SAM-dependent_MTases_sf"/>
</dbReference>
<gene>
    <name evidence="6" type="ORF">RN001_000535</name>
</gene>
<keyword evidence="2" id="KW-0808">Transferase</keyword>
<organism evidence="6 7">
    <name type="scientific">Aquatica leii</name>
    <dbReference type="NCBI Taxonomy" id="1421715"/>
    <lineage>
        <taxon>Eukaryota</taxon>
        <taxon>Metazoa</taxon>
        <taxon>Ecdysozoa</taxon>
        <taxon>Arthropoda</taxon>
        <taxon>Hexapoda</taxon>
        <taxon>Insecta</taxon>
        <taxon>Pterygota</taxon>
        <taxon>Neoptera</taxon>
        <taxon>Endopterygota</taxon>
        <taxon>Coleoptera</taxon>
        <taxon>Polyphaga</taxon>
        <taxon>Elateriformia</taxon>
        <taxon>Elateroidea</taxon>
        <taxon>Lampyridae</taxon>
        <taxon>Luciolinae</taxon>
        <taxon>Aquatica</taxon>
    </lineage>
</organism>
<keyword evidence="1" id="KW-0489">Methyltransferase</keyword>
<name>A0AAN7SKM3_9COLE</name>
<evidence type="ECO:0000313" key="7">
    <source>
        <dbReference type="Proteomes" id="UP001353858"/>
    </source>
</evidence>
<dbReference type="CDD" id="cd02440">
    <property type="entry name" value="AdoMet_MTases"/>
    <property type="match status" value="1"/>
</dbReference>
<accession>A0AAN7SKM3</accession>
<dbReference type="Proteomes" id="UP001353858">
    <property type="component" value="Unassembled WGS sequence"/>
</dbReference>
<dbReference type="Gene3D" id="3.40.50.150">
    <property type="entry name" value="Vaccinia Virus protein VP39"/>
    <property type="match status" value="1"/>
</dbReference>
<dbReference type="PANTHER" id="PTHR43464">
    <property type="entry name" value="METHYLTRANSFERASE"/>
    <property type="match status" value="1"/>
</dbReference>
<evidence type="ECO:0000256" key="3">
    <source>
        <dbReference type="ARBA" id="ARBA00022688"/>
    </source>
</evidence>
<dbReference type="GO" id="GO:0005739">
    <property type="term" value="C:mitochondrion"/>
    <property type="evidence" value="ECO:0007669"/>
    <property type="project" value="TreeGrafter"/>
</dbReference>
<dbReference type="SUPFAM" id="SSF53335">
    <property type="entry name" value="S-adenosyl-L-methionine-dependent methyltransferases"/>
    <property type="match status" value="1"/>
</dbReference>
<dbReference type="NCBIfam" id="TIGR01983">
    <property type="entry name" value="UbiG"/>
    <property type="match status" value="1"/>
</dbReference>
<evidence type="ECO:0000256" key="2">
    <source>
        <dbReference type="ARBA" id="ARBA00022679"/>
    </source>
</evidence>
<sequence length="258" mass="29260">MTADPLLNSATIDPKEYAIFNNISSVWWDPKGEIRALHYISSLITPFILKEIVNAGLPKKEFVNTTTPLKGLEILEVGCGGGLLTEKIGSFGCNLTAIDINSELIEVAKHHATLNPSLTNINYRLEAVEDHVLQNTKKYDVVITNFVLEHVQDQELFLRICIKCLRPGGSLIVSSIGQTWMGWFFGIILPEFILSKIPRGMHEYDKFITIEETQKLLEKYKCRTTSTRGLRYGIIGEPWIWIDSTSMFYILHAVKSHY</sequence>
<dbReference type="InterPro" id="IPR010233">
    <property type="entry name" value="UbiG_MeTrfase"/>
</dbReference>
<keyword evidence="3" id="KW-0831">Ubiquinone biosynthesis</keyword>
<dbReference type="GO" id="GO:0010420">
    <property type="term" value="F:polyprenyldihydroxybenzoate methyltransferase activity"/>
    <property type="evidence" value="ECO:0007669"/>
    <property type="project" value="InterPro"/>
</dbReference>
<reference evidence="7" key="1">
    <citation type="submission" date="2023-01" db="EMBL/GenBank/DDBJ databases">
        <title>Key to firefly adult light organ development and bioluminescence: homeobox transcription factors regulate luciferase expression and transportation to peroxisome.</title>
        <authorList>
            <person name="Fu X."/>
        </authorList>
    </citation>
    <scope>NUCLEOTIDE SEQUENCE [LARGE SCALE GENOMIC DNA]</scope>
</reference>